<feature type="transmembrane region" description="Helical" evidence="1">
    <location>
        <begin position="356"/>
        <end position="376"/>
    </location>
</feature>
<sequence length="1033" mass="111507">MNKLTGFSMKNVAAVIIIIALLFGGGIYAATTMKAENMPDVSFPVVLVTTSYPGTPKDVMDEVTKPIEDKIGNVAGIDTMSSTSSDNMSTIIVQFEQNVDTDKKKQDIESLMQDVSLPTSAGKPKVATFGFASIPAYYLAVYADNGMSQAELDQLYKDTIKPGFEGLNGIDHIDSIGSRTTSLDIQMNADALTSLGMTPTQVSSAIKAALSNGPVGSVEFNGNTKMARITGDLDSLYNLENMELTTGRGDTILLKQVAEIKAVTDSDFIARLDNKPAIGIHLYKTKEANAVEFSDAADKQIAEWQKTMPNVTFKAIYNSADEVKESINGMMREGIVGALLASLMILLFLRNVRMTLIVLVSIPLSILMTLLMLSQMNITLNIMTLGGMFIAVGRVVDDSIVVIENIYASLQKAQERGESVIVMATQQVARAITSSTIATVGVFAPIGFVSGIVGEFFRPFAITIGCALLSSLLVALTVIPMMAKLLVLKSGKITHHDDETKKSRIKSFYEKVLNWSLVHRGKTLIISGLLFVVSMAAIVPNLAVSFMPSSDPERQMYYQIKLPYETSIDGTDQKVKEIEAMLQGAKDDKGQPLFTFVESLVGYNGKEDQVPYAAEVFTEVNKTADPDKVKKEYQDLILYELPKGSEVEPKTLAGGGGGTSTTDFSYSLKGDDQQLLEQASVLIKDKLKEFPELSEVEDSLSDATTQVEIQVDQSKARAFGLSAQTIRDTTRGWIQKENLGDMKFDNITYETTIQLSKADKNSLEQLGKMPLKTANGTTVYLNEVAKINEVQAPAALQRESKEQLVKITAKIDSENKSGVSNKVSAALAAVDLPDGVSREVKGVSADIQESFTQLFAAMAVAVGVVYLVMVLAFGNASAPFAILFSLPLAAIGGLLGLFLTGESLNITSLIGFMMLIGIVVTNAIVLIDRAQQLREEGYTVRHALIEAGLVRLRPIIMTAGATIVALIPLALGLSKGTLISKGLAVVVIGGLTTSTILTLVVVPVIYELVEAMKTRMGGWFHRKPGKPVKQIKM</sequence>
<comment type="caution">
    <text evidence="2">The sequence shown here is derived from an EMBL/GenBank/DDBJ whole genome shotgun (WGS) entry which is preliminary data.</text>
</comment>
<keyword evidence="1" id="KW-1133">Transmembrane helix</keyword>
<feature type="transmembrane region" description="Helical" evidence="1">
    <location>
        <begin position="880"/>
        <end position="900"/>
    </location>
</feature>
<keyword evidence="1" id="KW-0472">Membrane</keyword>
<dbReference type="InterPro" id="IPR027463">
    <property type="entry name" value="AcrB_DN_DC_subdom"/>
</dbReference>
<dbReference type="SUPFAM" id="SSF82866">
    <property type="entry name" value="Multidrug efflux transporter AcrB transmembrane domain"/>
    <property type="match status" value="2"/>
</dbReference>
<dbReference type="PANTHER" id="PTHR32063:SF0">
    <property type="entry name" value="SWARMING MOTILITY PROTEIN SWRC"/>
    <property type="match status" value="1"/>
</dbReference>
<feature type="transmembrane region" description="Helical" evidence="1">
    <location>
        <begin position="428"/>
        <end position="448"/>
    </location>
</feature>
<feature type="transmembrane region" description="Helical" evidence="1">
    <location>
        <begin position="460"/>
        <end position="483"/>
    </location>
</feature>
<proteinExistence type="predicted"/>
<dbReference type="PANTHER" id="PTHR32063">
    <property type="match status" value="1"/>
</dbReference>
<dbReference type="OrthoDB" id="9757876at2"/>
<dbReference type="GO" id="GO:0042910">
    <property type="term" value="F:xenobiotic transmembrane transporter activity"/>
    <property type="evidence" value="ECO:0007669"/>
    <property type="project" value="TreeGrafter"/>
</dbReference>
<feature type="transmembrane region" description="Helical" evidence="1">
    <location>
        <begin position="524"/>
        <end position="547"/>
    </location>
</feature>
<dbReference type="SUPFAM" id="SSF82714">
    <property type="entry name" value="Multidrug efflux transporter AcrB TolC docking domain, DN and DC subdomains"/>
    <property type="match status" value="2"/>
</dbReference>
<gene>
    <name evidence="2" type="ORF">EYB31_32705</name>
</gene>
<dbReference type="AlphaFoldDB" id="A0A4Q9DGG2"/>
<evidence type="ECO:0000313" key="3">
    <source>
        <dbReference type="Proteomes" id="UP000293142"/>
    </source>
</evidence>
<dbReference type="EMBL" id="SIRE01000030">
    <property type="protein sequence ID" value="TBL70782.1"/>
    <property type="molecule type" value="Genomic_DNA"/>
</dbReference>
<feature type="transmembrane region" description="Helical" evidence="1">
    <location>
        <begin position="854"/>
        <end position="873"/>
    </location>
</feature>
<feature type="transmembrane region" description="Helical" evidence="1">
    <location>
        <begin position="983"/>
        <end position="1006"/>
    </location>
</feature>
<evidence type="ECO:0000313" key="2">
    <source>
        <dbReference type="EMBL" id="TBL70782.1"/>
    </source>
</evidence>
<dbReference type="Gene3D" id="3.30.70.1320">
    <property type="entry name" value="Multidrug efflux transporter AcrB pore domain like"/>
    <property type="match status" value="1"/>
</dbReference>
<dbReference type="SUPFAM" id="SSF82693">
    <property type="entry name" value="Multidrug efflux transporter AcrB pore domain, PN1, PN2, PC1 and PC2 subdomains"/>
    <property type="match status" value="2"/>
</dbReference>
<dbReference type="Proteomes" id="UP000293142">
    <property type="component" value="Unassembled WGS sequence"/>
</dbReference>
<dbReference type="InterPro" id="IPR001036">
    <property type="entry name" value="Acrflvin-R"/>
</dbReference>
<dbReference type="Gene3D" id="3.30.70.1430">
    <property type="entry name" value="Multidrug efflux transporter AcrB pore domain"/>
    <property type="match status" value="2"/>
</dbReference>
<dbReference type="Gene3D" id="3.30.70.1440">
    <property type="entry name" value="Multidrug efflux transporter AcrB pore domain"/>
    <property type="match status" value="1"/>
</dbReference>
<feature type="transmembrane region" description="Helical" evidence="1">
    <location>
        <begin position="906"/>
        <end position="927"/>
    </location>
</feature>
<dbReference type="RefSeq" id="WP_131017722.1">
    <property type="nucleotide sequence ID" value="NZ_SIRE01000030.1"/>
</dbReference>
<protein>
    <submittedName>
        <fullName evidence="2">Efflux RND transporter permease subunit</fullName>
    </submittedName>
</protein>
<name>A0A4Q9DGG2_9BACL</name>
<keyword evidence="1" id="KW-0812">Transmembrane</keyword>
<dbReference type="Gene3D" id="3.30.2090.10">
    <property type="entry name" value="Multidrug efflux transporter AcrB TolC docking domain, DN and DC subdomains"/>
    <property type="match status" value="2"/>
</dbReference>
<dbReference type="Pfam" id="PF00873">
    <property type="entry name" value="ACR_tran"/>
    <property type="match status" value="1"/>
</dbReference>
<reference evidence="2 3" key="1">
    <citation type="submission" date="2019-02" db="EMBL/GenBank/DDBJ databases">
        <title>Paenibacillus sp. nov., isolated from surface-sterilized tissue of Thalictrum simplex L.</title>
        <authorList>
            <person name="Tuo L."/>
        </authorList>
    </citation>
    <scope>NUCLEOTIDE SEQUENCE [LARGE SCALE GENOMIC DNA]</scope>
    <source>
        <strain evidence="2 3">N2SHLJ1</strain>
    </source>
</reference>
<evidence type="ECO:0000256" key="1">
    <source>
        <dbReference type="SAM" id="Phobius"/>
    </source>
</evidence>
<dbReference type="GO" id="GO:0005886">
    <property type="term" value="C:plasma membrane"/>
    <property type="evidence" value="ECO:0007669"/>
    <property type="project" value="TreeGrafter"/>
</dbReference>
<organism evidence="2 3">
    <name type="scientific">Paenibacillus thalictri</name>
    <dbReference type="NCBI Taxonomy" id="2527873"/>
    <lineage>
        <taxon>Bacteria</taxon>
        <taxon>Bacillati</taxon>
        <taxon>Bacillota</taxon>
        <taxon>Bacilli</taxon>
        <taxon>Bacillales</taxon>
        <taxon>Paenibacillaceae</taxon>
        <taxon>Paenibacillus</taxon>
    </lineage>
</organism>
<dbReference type="PRINTS" id="PR00702">
    <property type="entry name" value="ACRIFLAVINRP"/>
</dbReference>
<accession>A0A4Q9DGG2</accession>
<keyword evidence="3" id="KW-1185">Reference proteome</keyword>
<dbReference type="Gene3D" id="1.20.1640.10">
    <property type="entry name" value="Multidrug efflux transporter AcrB transmembrane domain"/>
    <property type="match status" value="2"/>
</dbReference>
<feature type="transmembrane region" description="Helical" evidence="1">
    <location>
        <begin position="948"/>
        <end position="971"/>
    </location>
</feature>